<evidence type="ECO:0000256" key="1">
    <source>
        <dbReference type="SAM" id="Phobius"/>
    </source>
</evidence>
<name>A0A5C8Z388_9ACTN</name>
<evidence type="ECO:0000313" key="2">
    <source>
        <dbReference type="EMBL" id="TXR51651.1"/>
    </source>
</evidence>
<organism evidence="2 3">
    <name type="scientific">Quadrisphaera setariae</name>
    <dbReference type="NCBI Taxonomy" id="2593304"/>
    <lineage>
        <taxon>Bacteria</taxon>
        <taxon>Bacillati</taxon>
        <taxon>Actinomycetota</taxon>
        <taxon>Actinomycetes</taxon>
        <taxon>Kineosporiales</taxon>
        <taxon>Kineosporiaceae</taxon>
        <taxon>Quadrisphaera</taxon>
    </lineage>
</organism>
<evidence type="ECO:0000313" key="3">
    <source>
        <dbReference type="Proteomes" id="UP000321234"/>
    </source>
</evidence>
<dbReference type="AlphaFoldDB" id="A0A5C8Z388"/>
<keyword evidence="1" id="KW-0472">Membrane</keyword>
<protein>
    <submittedName>
        <fullName evidence="2">Uncharacterized protein</fullName>
    </submittedName>
</protein>
<dbReference type="RefSeq" id="WP_147928445.1">
    <property type="nucleotide sequence ID" value="NZ_VKAC01000019.1"/>
</dbReference>
<keyword evidence="1" id="KW-0812">Transmembrane</keyword>
<proteinExistence type="predicted"/>
<dbReference type="EMBL" id="VKAC01000019">
    <property type="protein sequence ID" value="TXR51651.1"/>
    <property type="molecule type" value="Genomic_DNA"/>
</dbReference>
<reference evidence="2 3" key="1">
    <citation type="submission" date="2019-07" db="EMBL/GenBank/DDBJ databases">
        <title>Quadrisphaera sp. strain DD2A genome sequencing and assembly.</title>
        <authorList>
            <person name="Kim I."/>
        </authorList>
    </citation>
    <scope>NUCLEOTIDE SEQUENCE [LARGE SCALE GENOMIC DNA]</scope>
    <source>
        <strain evidence="2 3">DD2A</strain>
    </source>
</reference>
<feature type="transmembrane region" description="Helical" evidence="1">
    <location>
        <begin position="61"/>
        <end position="80"/>
    </location>
</feature>
<comment type="caution">
    <text evidence="2">The sequence shown here is derived from an EMBL/GenBank/DDBJ whole genome shotgun (WGS) entry which is preliminary data.</text>
</comment>
<accession>A0A5C8Z388</accession>
<keyword evidence="1" id="KW-1133">Transmembrane helix</keyword>
<keyword evidence="3" id="KW-1185">Reference proteome</keyword>
<gene>
    <name evidence="2" type="ORF">FMM08_21715</name>
</gene>
<dbReference type="OrthoDB" id="9993822at2"/>
<dbReference type="Proteomes" id="UP000321234">
    <property type="component" value="Unassembled WGS sequence"/>
</dbReference>
<sequence>MQRIVGWAALGLVLAGALLLLTGAPVQTVVVYSGSYDPVPVGAPVASPFALVLSAQQTTGAAAVVLALLLAALLAGRHWGSRARYRRTR</sequence>